<dbReference type="OrthoDB" id="9806181at2"/>
<dbReference type="InterPro" id="IPR019261">
    <property type="entry name" value="PARG_cat_microbial"/>
</dbReference>
<dbReference type="AlphaFoldDB" id="A0A285TU28"/>
<dbReference type="PIRSF" id="PIRSF014899">
    <property type="entry name" value="UCP014899"/>
    <property type="match status" value="1"/>
</dbReference>
<dbReference type="PANTHER" id="PTHR35596">
    <property type="entry name" value="DUF2263 DOMAIN-CONTAINING PROTEIN"/>
    <property type="match status" value="1"/>
</dbReference>
<dbReference type="Proteomes" id="UP000219636">
    <property type="component" value="Unassembled WGS sequence"/>
</dbReference>
<accession>A0A285TU28</accession>
<reference evidence="3" key="1">
    <citation type="submission" date="2017-08" db="EMBL/GenBank/DDBJ databases">
        <authorList>
            <person name="Varghese N."/>
            <person name="Submissions S."/>
        </authorList>
    </citation>
    <scope>NUCLEOTIDE SEQUENCE [LARGE SCALE GENOMIC DNA]</scope>
    <source>
        <strain evidence="3">JC22</strain>
    </source>
</reference>
<dbReference type="InterPro" id="IPR043472">
    <property type="entry name" value="Macro_dom-like"/>
</dbReference>
<evidence type="ECO:0000259" key="1">
    <source>
        <dbReference type="Pfam" id="PF10021"/>
    </source>
</evidence>
<dbReference type="Pfam" id="PF10021">
    <property type="entry name" value="PARG_cat_microb"/>
    <property type="match status" value="1"/>
</dbReference>
<dbReference type="EMBL" id="OBMQ01000024">
    <property type="protein sequence ID" value="SOC27594.1"/>
    <property type="molecule type" value="Genomic_DNA"/>
</dbReference>
<evidence type="ECO:0000313" key="3">
    <source>
        <dbReference type="Proteomes" id="UP000219636"/>
    </source>
</evidence>
<dbReference type="PANTHER" id="PTHR35596:SF1">
    <property type="entry name" value="MICROBIAL-TYPE PARG CATALYTIC DOMAIN-CONTAINING PROTEIN"/>
    <property type="match status" value="1"/>
</dbReference>
<dbReference type="SUPFAM" id="SSF52949">
    <property type="entry name" value="Macro domain-like"/>
    <property type="match status" value="1"/>
</dbReference>
<dbReference type="RefSeq" id="WP_097075390.1">
    <property type="nucleotide sequence ID" value="NZ_OBMQ01000024.1"/>
</dbReference>
<name>A0A285TU28_9BACL</name>
<sequence>MSKEKNKKIAQDTLNKIKVMQKQRNSDYYSSEKLEAIKEEPIMFNQAFQTKIEVRKEDVVQTVMKEEHPIVLNFASAKNPGGGFLNGASAQEESICRASDLYLFIKEIDEFYKNPKHLKNALYDSDIIFSKNVSLIKDSNGEDLQEKEFDVITSCAVNVTALKRNNEKELLKQTTAEMKKRIENILEVAVREQAETLILGAFGCGVFGNNPYEIKQLFMQTVKNKRYNGKFKKIIFSIYKDDRLFNIFK</sequence>
<keyword evidence="3" id="KW-1185">Reference proteome</keyword>
<proteinExistence type="predicted"/>
<dbReference type="InterPro" id="IPR012664">
    <property type="entry name" value="CHP02452"/>
</dbReference>
<evidence type="ECO:0000313" key="2">
    <source>
        <dbReference type="EMBL" id="SOC27594.1"/>
    </source>
</evidence>
<feature type="domain" description="Microbial-type PARG catalytic" evidence="1">
    <location>
        <begin position="19"/>
        <end position="138"/>
    </location>
</feature>
<dbReference type="NCBIfam" id="TIGR02452">
    <property type="entry name" value="TIGR02452 family protein"/>
    <property type="match status" value="1"/>
</dbReference>
<protein>
    <submittedName>
        <fullName evidence="2">Uncharacterized protein (TIGR02452 family)</fullName>
    </submittedName>
</protein>
<dbReference type="Gene3D" id="3.40.220.10">
    <property type="entry name" value="Leucine Aminopeptidase, subunit E, domain 1"/>
    <property type="match status" value="1"/>
</dbReference>
<organism evidence="2 3">
    <name type="scientific">Ureibacillus xyleni</name>
    <dbReference type="NCBI Taxonomy" id="614648"/>
    <lineage>
        <taxon>Bacteria</taxon>
        <taxon>Bacillati</taxon>
        <taxon>Bacillota</taxon>
        <taxon>Bacilli</taxon>
        <taxon>Bacillales</taxon>
        <taxon>Caryophanaceae</taxon>
        <taxon>Ureibacillus</taxon>
    </lineage>
</organism>
<gene>
    <name evidence="2" type="ORF">SAMN05880501_12410</name>
</gene>